<dbReference type="EMBL" id="RDBF01000003">
    <property type="protein sequence ID" value="RLV56655.1"/>
    <property type="molecule type" value="Genomic_DNA"/>
</dbReference>
<organism evidence="1 2">
    <name type="scientific">Aeromicrobium phragmitis</name>
    <dbReference type="NCBI Taxonomy" id="2478914"/>
    <lineage>
        <taxon>Bacteria</taxon>
        <taxon>Bacillati</taxon>
        <taxon>Actinomycetota</taxon>
        <taxon>Actinomycetes</taxon>
        <taxon>Propionibacteriales</taxon>
        <taxon>Nocardioidaceae</taxon>
        <taxon>Aeromicrobium</taxon>
    </lineage>
</organism>
<proteinExistence type="predicted"/>
<dbReference type="AlphaFoldDB" id="A0A3L8PMS9"/>
<keyword evidence="2" id="KW-1185">Reference proteome</keyword>
<reference evidence="1 2" key="1">
    <citation type="submission" date="2018-10" db="EMBL/GenBank/DDBJ databases">
        <title>Aeromicrobium sp. 9W16Y-2 whole genome shotgun sequence.</title>
        <authorList>
            <person name="Li F."/>
        </authorList>
    </citation>
    <scope>NUCLEOTIDE SEQUENCE [LARGE SCALE GENOMIC DNA]</scope>
    <source>
        <strain evidence="1 2">9W16Y-2</strain>
    </source>
</reference>
<protein>
    <submittedName>
        <fullName evidence="1">Uncharacterized protein</fullName>
    </submittedName>
</protein>
<dbReference type="Proteomes" id="UP000282515">
    <property type="component" value="Unassembled WGS sequence"/>
</dbReference>
<gene>
    <name evidence="1" type="ORF">D9V41_06210</name>
</gene>
<comment type="caution">
    <text evidence="1">The sequence shown here is derived from an EMBL/GenBank/DDBJ whole genome shotgun (WGS) entry which is preliminary data.</text>
</comment>
<name>A0A3L8PMS9_9ACTN</name>
<accession>A0A3L8PMS9</accession>
<sequence>MDALGKGENVVGDLVVGLCWQGTEFVVPEVVDRFGREEAVADLAFRVARLGCFAPVGVSCSREGDGYDE</sequence>
<evidence type="ECO:0000313" key="1">
    <source>
        <dbReference type="EMBL" id="RLV56655.1"/>
    </source>
</evidence>
<evidence type="ECO:0000313" key="2">
    <source>
        <dbReference type="Proteomes" id="UP000282515"/>
    </source>
</evidence>